<gene>
    <name evidence="2" type="ORF">CCO02nite_25230</name>
</gene>
<proteinExistence type="predicted"/>
<protein>
    <submittedName>
        <fullName evidence="2">Uncharacterized protein</fullName>
    </submittedName>
</protein>
<dbReference type="OrthoDB" id="5195480at2"/>
<dbReference type="AlphaFoldDB" id="A0A511JD08"/>
<evidence type="ECO:0000256" key="1">
    <source>
        <dbReference type="SAM" id="MobiDB-lite"/>
    </source>
</evidence>
<keyword evidence="3" id="KW-1185">Reference proteome</keyword>
<accession>A0A511JD08</accession>
<reference evidence="2 3" key="1">
    <citation type="submission" date="2019-07" db="EMBL/GenBank/DDBJ databases">
        <title>Whole genome shotgun sequence of Cellulomonas composti NBRC 100758.</title>
        <authorList>
            <person name="Hosoyama A."/>
            <person name="Uohara A."/>
            <person name="Ohji S."/>
            <person name="Ichikawa N."/>
        </authorList>
    </citation>
    <scope>NUCLEOTIDE SEQUENCE [LARGE SCALE GENOMIC DNA]</scope>
    <source>
        <strain evidence="2 3">NBRC 100758</strain>
    </source>
</reference>
<organism evidence="2 3">
    <name type="scientific">Cellulomonas composti</name>
    <dbReference type="NCBI Taxonomy" id="266130"/>
    <lineage>
        <taxon>Bacteria</taxon>
        <taxon>Bacillati</taxon>
        <taxon>Actinomycetota</taxon>
        <taxon>Actinomycetes</taxon>
        <taxon>Micrococcales</taxon>
        <taxon>Cellulomonadaceae</taxon>
        <taxon>Cellulomonas</taxon>
    </lineage>
</organism>
<dbReference type="Proteomes" id="UP000321720">
    <property type="component" value="Unassembled WGS sequence"/>
</dbReference>
<feature type="region of interest" description="Disordered" evidence="1">
    <location>
        <begin position="1"/>
        <end position="22"/>
    </location>
</feature>
<feature type="compositionally biased region" description="Low complexity" evidence="1">
    <location>
        <begin position="1"/>
        <end position="21"/>
    </location>
</feature>
<sequence length="68" mass="6915">MEAVEGVEGAEAGAGDAAGGVNREAGGEYAVLPEPVRLADTTVGVETRLVPDPDEVHDPGPDIVIRGY</sequence>
<dbReference type="EMBL" id="BJWG01000012">
    <property type="protein sequence ID" value="GEL95865.1"/>
    <property type="molecule type" value="Genomic_DNA"/>
</dbReference>
<name>A0A511JD08_9CELL</name>
<comment type="caution">
    <text evidence="2">The sequence shown here is derived from an EMBL/GenBank/DDBJ whole genome shotgun (WGS) entry which is preliminary data.</text>
</comment>
<evidence type="ECO:0000313" key="2">
    <source>
        <dbReference type="EMBL" id="GEL95865.1"/>
    </source>
</evidence>
<dbReference type="RefSeq" id="WP_146843500.1">
    <property type="nucleotide sequence ID" value="NZ_BJWG01000012.1"/>
</dbReference>
<evidence type="ECO:0000313" key="3">
    <source>
        <dbReference type="Proteomes" id="UP000321720"/>
    </source>
</evidence>